<evidence type="ECO:0000313" key="1">
    <source>
        <dbReference type="EMBL" id="TKI65279.1"/>
    </source>
</evidence>
<comment type="caution">
    <text evidence="1">The sequence shown here is derived from an EMBL/GenBank/DDBJ whole genome shotgun (WGS) entry which is preliminary data.</text>
</comment>
<gene>
    <name evidence="1" type="ORF">FC756_16965</name>
</gene>
<dbReference type="Proteomes" id="UP000308744">
    <property type="component" value="Unassembled WGS sequence"/>
</dbReference>
<reference evidence="1 2" key="1">
    <citation type="submission" date="2019-04" db="EMBL/GenBank/DDBJ databases">
        <title>Lysinibacillus genome sequencing.</title>
        <authorList>
            <person name="Dunlap C."/>
        </authorList>
    </citation>
    <scope>NUCLEOTIDE SEQUENCE [LARGE SCALE GENOMIC DNA]</scope>
    <source>
        <strain evidence="1 2">CCTCC AB 2010389</strain>
    </source>
</reference>
<dbReference type="EMBL" id="SZPU01000065">
    <property type="protein sequence ID" value="TKI65279.1"/>
    <property type="molecule type" value="Genomic_DNA"/>
</dbReference>
<protein>
    <submittedName>
        <fullName evidence="1">Uncharacterized protein</fullName>
    </submittedName>
</protein>
<accession>A0A4U2YUW5</accession>
<proteinExistence type="predicted"/>
<dbReference type="RefSeq" id="WP_107896531.1">
    <property type="nucleotide sequence ID" value="NZ_PYWM01000021.1"/>
</dbReference>
<dbReference type="AlphaFoldDB" id="A0A4U2YUW5"/>
<sequence>MSKEEIKPIIVPSYTEEKKSEKSLLGKVPFLQKKKKPKKKTVKKEQVLRKTPMIMPFIDITEDYIVQKNCVMDILKITPKDEHSLTDLDLQRLVLEKVRFYRSYFTAHKIVGLNFPSNTEKQRRYWITRKEKTKDSLRLRFINRKIFELEFVERERANREFFLFIYAESPQILEDEKKQVIRGLRQSFPLEKLSIEKRQDILFILANQNSKL</sequence>
<keyword evidence="2" id="KW-1185">Reference proteome</keyword>
<name>A0A4U2YUW5_9BACI</name>
<evidence type="ECO:0000313" key="2">
    <source>
        <dbReference type="Proteomes" id="UP000308744"/>
    </source>
</evidence>
<organism evidence="1 2">
    <name type="scientific">Lysinibacillus mangiferihumi</name>
    <dbReference type="NCBI Taxonomy" id="1130819"/>
    <lineage>
        <taxon>Bacteria</taxon>
        <taxon>Bacillati</taxon>
        <taxon>Bacillota</taxon>
        <taxon>Bacilli</taxon>
        <taxon>Bacillales</taxon>
        <taxon>Bacillaceae</taxon>
        <taxon>Lysinibacillus</taxon>
    </lineage>
</organism>